<evidence type="ECO:0000313" key="1">
    <source>
        <dbReference type="EMBL" id="CDW43109.1"/>
    </source>
</evidence>
<protein>
    <submittedName>
        <fullName evidence="1">Uncharacterized protein</fullName>
    </submittedName>
</protein>
<reference evidence="1" key="1">
    <citation type="submission" date="2014-05" db="EMBL/GenBank/DDBJ databases">
        <authorList>
            <person name="Chronopoulou M."/>
        </authorList>
    </citation>
    <scope>NUCLEOTIDE SEQUENCE</scope>
    <source>
        <tissue evidence="1">Whole organism</tissue>
    </source>
</reference>
<dbReference type="InterPro" id="IPR036397">
    <property type="entry name" value="RNaseH_sf"/>
</dbReference>
<accession>A0A0K2UXW4</accession>
<organism evidence="1">
    <name type="scientific">Lepeophtheirus salmonis</name>
    <name type="common">Salmon louse</name>
    <name type="synonym">Caligus salmonis</name>
    <dbReference type="NCBI Taxonomy" id="72036"/>
    <lineage>
        <taxon>Eukaryota</taxon>
        <taxon>Metazoa</taxon>
        <taxon>Ecdysozoa</taxon>
        <taxon>Arthropoda</taxon>
        <taxon>Crustacea</taxon>
        <taxon>Multicrustacea</taxon>
        <taxon>Hexanauplia</taxon>
        <taxon>Copepoda</taxon>
        <taxon>Siphonostomatoida</taxon>
        <taxon>Caligidae</taxon>
        <taxon>Lepeophtheirus</taxon>
    </lineage>
</organism>
<proteinExistence type="predicted"/>
<dbReference type="GO" id="GO:0003676">
    <property type="term" value="F:nucleic acid binding"/>
    <property type="evidence" value="ECO:0007669"/>
    <property type="project" value="InterPro"/>
</dbReference>
<name>A0A0K2UXW4_LEPSM</name>
<sequence>MAPYFFGSYKTINVRFLRYIILLWIKPTYSDVWMQDDAPVHTSVKKQKFCEDHMGNIRPKDICLPSSPYIHPLEFL</sequence>
<dbReference type="EMBL" id="HACA01025748">
    <property type="protein sequence ID" value="CDW43109.1"/>
    <property type="molecule type" value="Transcribed_RNA"/>
</dbReference>
<dbReference type="AlphaFoldDB" id="A0A0K2UXW4"/>
<dbReference type="Gene3D" id="3.30.420.10">
    <property type="entry name" value="Ribonuclease H-like superfamily/Ribonuclease H"/>
    <property type="match status" value="1"/>
</dbReference>